<dbReference type="GO" id="GO:0000293">
    <property type="term" value="F:ferric-chelate reductase activity"/>
    <property type="evidence" value="ECO:0007669"/>
    <property type="project" value="UniProtKB-ARBA"/>
</dbReference>
<dbReference type="GO" id="GO:0006826">
    <property type="term" value="P:iron ion transport"/>
    <property type="evidence" value="ECO:0007669"/>
    <property type="project" value="TreeGrafter"/>
</dbReference>
<dbReference type="InterPro" id="IPR017927">
    <property type="entry name" value="FAD-bd_FR_type"/>
</dbReference>
<evidence type="ECO:0000256" key="7">
    <source>
        <dbReference type="ARBA" id="ARBA00023065"/>
    </source>
</evidence>
<dbReference type="PROSITE" id="PS51384">
    <property type="entry name" value="FAD_FR"/>
    <property type="match status" value="1"/>
</dbReference>
<keyword evidence="5 10" id="KW-1133">Transmembrane helix</keyword>
<feature type="transmembrane region" description="Helical" evidence="10">
    <location>
        <begin position="92"/>
        <end position="115"/>
    </location>
</feature>
<dbReference type="Gene3D" id="3.40.50.80">
    <property type="entry name" value="Nucleotide-binding domain of ferredoxin-NADP reductase (FNR) module"/>
    <property type="match status" value="1"/>
</dbReference>
<gene>
    <name evidence="12" type="primary">FRE7_3</name>
    <name evidence="12" type="ORF">LARI1_G009428</name>
</gene>
<feature type="transmembrane region" description="Helical" evidence="10">
    <location>
        <begin position="127"/>
        <end position="145"/>
    </location>
</feature>
<evidence type="ECO:0000256" key="5">
    <source>
        <dbReference type="ARBA" id="ARBA00022989"/>
    </source>
</evidence>
<feature type="transmembrane region" description="Helical" evidence="10">
    <location>
        <begin position="157"/>
        <end position="177"/>
    </location>
</feature>
<dbReference type="Pfam" id="PF01794">
    <property type="entry name" value="Ferric_reduct"/>
    <property type="match status" value="1"/>
</dbReference>
<feature type="transmembrane region" description="Helical" evidence="10">
    <location>
        <begin position="6"/>
        <end position="32"/>
    </location>
</feature>
<comment type="similarity">
    <text evidence="2">Belongs to the ferric reductase (FRE) family.</text>
</comment>
<dbReference type="PANTHER" id="PTHR32361:SF26">
    <property type="entry name" value="FAD-BINDING 8 DOMAIN-CONTAINING PROTEIN-RELATED"/>
    <property type="match status" value="1"/>
</dbReference>
<dbReference type="SUPFAM" id="SSF63380">
    <property type="entry name" value="Riboflavin synthase domain-like"/>
    <property type="match status" value="1"/>
</dbReference>
<keyword evidence="7" id="KW-0406">Ion transport</keyword>
<keyword evidence="3" id="KW-0813">Transport</keyword>
<evidence type="ECO:0000313" key="12">
    <source>
        <dbReference type="EMBL" id="TVY13064.1"/>
    </source>
</evidence>
<sequence>MNLSQWYAVSIAAITASLLLYRVGSVSSTFLVSRFQFVMLKHVAYPLLVQRRYWGAVTRLNGALVGSFIIINGFCMGLGIKNTSDLIVRSGTMASINLIPLFLGGRTSMFANFLGISLHTYYLAHHWIGRVVIVQALLHVSLVLASGKPWTFDSSQISAISSASALALILLLSLFFIRRIMYEVFLKIHMLLAFVAVWALLLHLLPTRSGQAIFPVVSLSLWALNAILRLARMAYYNLGGRRPSRMGQASIAHFFEGEGENNVTAMRITVRLRRPLAIQPGQYVYLFLTDMGLRRRFQAHPYVITWWDDSKAAMNLYFLVQPHNGISSELVARNSVGSVTIDGPYGKDLHLENYETVILIAKGIGIAGLLPYIRHMTYRRLSKDKAHEAYRRGLITRKIDIFWVLEDNCQQEWLADWILELQQRDSEKLLLTFSCFYPHKKTQPTPVPADLHWRFLYQQKALPIIENLMVKQIQRSPGRTKVATCGSSEFSASIRSIVLKSMSSYHNVEFAETEYQPRPVRQAYPGIHQLKKDDIELESVTGVLRPERRRRLARSSRLTQVLKPSTAGQKSNTENVPSDKEHLVKTYSGVFAQMKTLQEKDEDEDLEVQTLGERATVREIL</sequence>
<dbReference type="InterPro" id="IPR017938">
    <property type="entry name" value="Riboflavin_synthase-like_b-brl"/>
</dbReference>
<dbReference type="Proteomes" id="UP000469559">
    <property type="component" value="Unassembled WGS sequence"/>
</dbReference>
<feature type="domain" description="FAD-binding FR-type" evidence="11">
    <location>
        <begin position="241"/>
        <end position="351"/>
    </location>
</feature>
<dbReference type="PANTHER" id="PTHR32361">
    <property type="entry name" value="FERRIC/CUPRIC REDUCTASE TRANSMEMBRANE COMPONENT"/>
    <property type="match status" value="1"/>
</dbReference>
<keyword evidence="6" id="KW-0560">Oxidoreductase</keyword>
<evidence type="ECO:0000259" key="11">
    <source>
        <dbReference type="PROSITE" id="PS51384"/>
    </source>
</evidence>
<feature type="transmembrane region" description="Helical" evidence="10">
    <location>
        <begin position="60"/>
        <end position="80"/>
    </location>
</feature>
<dbReference type="AlphaFoldDB" id="A0A8T9AZE2"/>
<evidence type="ECO:0000256" key="3">
    <source>
        <dbReference type="ARBA" id="ARBA00022448"/>
    </source>
</evidence>
<feature type="transmembrane region" description="Helical" evidence="10">
    <location>
        <begin position="184"/>
        <end position="206"/>
    </location>
</feature>
<keyword evidence="4 10" id="KW-0812">Transmembrane</keyword>
<dbReference type="GO" id="GO:0015677">
    <property type="term" value="P:copper ion import"/>
    <property type="evidence" value="ECO:0007669"/>
    <property type="project" value="TreeGrafter"/>
</dbReference>
<evidence type="ECO:0000313" key="13">
    <source>
        <dbReference type="Proteomes" id="UP000469559"/>
    </source>
</evidence>
<evidence type="ECO:0000256" key="2">
    <source>
        <dbReference type="ARBA" id="ARBA00006278"/>
    </source>
</evidence>
<dbReference type="Pfam" id="PF08030">
    <property type="entry name" value="NAD_binding_6"/>
    <property type="match status" value="1"/>
</dbReference>
<dbReference type="InterPro" id="IPR039261">
    <property type="entry name" value="FNR_nucleotide-bd"/>
</dbReference>
<dbReference type="GO" id="GO:0005886">
    <property type="term" value="C:plasma membrane"/>
    <property type="evidence" value="ECO:0007669"/>
    <property type="project" value="TreeGrafter"/>
</dbReference>
<comment type="subcellular location">
    <subcellularLocation>
        <location evidence="1">Membrane</location>
        <topology evidence="1">Multi-pass membrane protein</topology>
    </subcellularLocation>
</comment>
<dbReference type="OrthoDB" id="4494341at2759"/>
<feature type="region of interest" description="Disordered" evidence="9">
    <location>
        <begin position="554"/>
        <end position="581"/>
    </location>
</feature>
<organism evidence="12 13">
    <name type="scientific">Lachnellula arida</name>
    <dbReference type="NCBI Taxonomy" id="1316785"/>
    <lineage>
        <taxon>Eukaryota</taxon>
        <taxon>Fungi</taxon>
        <taxon>Dikarya</taxon>
        <taxon>Ascomycota</taxon>
        <taxon>Pezizomycotina</taxon>
        <taxon>Leotiomycetes</taxon>
        <taxon>Helotiales</taxon>
        <taxon>Lachnaceae</taxon>
        <taxon>Lachnellula</taxon>
    </lineage>
</organism>
<dbReference type="InterPro" id="IPR013130">
    <property type="entry name" value="Fe3_Rdtase_TM_dom"/>
</dbReference>
<dbReference type="InterPro" id="IPR051410">
    <property type="entry name" value="Ferric/Cupric_Reductase"/>
</dbReference>
<feature type="compositionally biased region" description="Polar residues" evidence="9">
    <location>
        <begin position="562"/>
        <end position="576"/>
    </location>
</feature>
<comment type="caution">
    <text evidence="12">The sequence shown here is derived from an EMBL/GenBank/DDBJ whole genome shotgun (WGS) entry which is preliminary data.</text>
</comment>
<keyword evidence="13" id="KW-1185">Reference proteome</keyword>
<proteinExistence type="inferred from homology"/>
<evidence type="ECO:0000256" key="6">
    <source>
        <dbReference type="ARBA" id="ARBA00023002"/>
    </source>
</evidence>
<dbReference type="EMBL" id="QGMF01001130">
    <property type="protein sequence ID" value="TVY13064.1"/>
    <property type="molecule type" value="Genomic_DNA"/>
</dbReference>
<dbReference type="CDD" id="cd06186">
    <property type="entry name" value="NOX_Duox_like_FAD_NADP"/>
    <property type="match status" value="1"/>
</dbReference>
<keyword evidence="8 10" id="KW-0472">Membrane</keyword>
<dbReference type="SUPFAM" id="SSF52343">
    <property type="entry name" value="Ferredoxin reductase-like, C-terminal NADP-linked domain"/>
    <property type="match status" value="1"/>
</dbReference>
<dbReference type="GO" id="GO:0006879">
    <property type="term" value="P:intracellular iron ion homeostasis"/>
    <property type="evidence" value="ECO:0007669"/>
    <property type="project" value="TreeGrafter"/>
</dbReference>
<reference evidence="12 13" key="1">
    <citation type="submission" date="2018-05" db="EMBL/GenBank/DDBJ databases">
        <title>Whole genome sequencing for identification of molecular markers to develop diagnostic detection tools for the regulated plant pathogen Lachnellula willkommii.</title>
        <authorList>
            <person name="Giroux E."/>
            <person name="Bilodeau G."/>
        </authorList>
    </citation>
    <scope>NUCLEOTIDE SEQUENCE [LARGE SCALE GENOMIC DNA]</scope>
    <source>
        <strain evidence="12 13">CBS 203.66</strain>
    </source>
</reference>
<evidence type="ECO:0000256" key="10">
    <source>
        <dbReference type="SAM" id="Phobius"/>
    </source>
</evidence>
<evidence type="ECO:0000256" key="9">
    <source>
        <dbReference type="SAM" id="MobiDB-lite"/>
    </source>
</evidence>
<evidence type="ECO:0000256" key="8">
    <source>
        <dbReference type="ARBA" id="ARBA00023136"/>
    </source>
</evidence>
<evidence type="ECO:0000256" key="1">
    <source>
        <dbReference type="ARBA" id="ARBA00004141"/>
    </source>
</evidence>
<evidence type="ECO:0000256" key="4">
    <source>
        <dbReference type="ARBA" id="ARBA00022692"/>
    </source>
</evidence>
<accession>A0A8T9AZE2</accession>
<protein>
    <submittedName>
        <fullName evidence="12">Ferric/cupric reductase transmembrane component 7</fullName>
    </submittedName>
</protein>
<name>A0A8T9AZE2_9HELO</name>
<dbReference type="InterPro" id="IPR013121">
    <property type="entry name" value="Fe_red_NAD-bd_6"/>
</dbReference>